<gene>
    <name evidence="1" type="ORF">ZBT109_0439</name>
</gene>
<proteinExistence type="predicted"/>
<organism evidence="1 2">
    <name type="scientific">Zymobacter palmae</name>
    <dbReference type="NCBI Taxonomy" id="33074"/>
    <lineage>
        <taxon>Bacteria</taxon>
        <taxon>Pseudomonadati</taxon>
        <taxon>Pseudomonadota</taxon>
        <taxon>Gammaproteobacteria</taxon>
        <taxon>Oceanospirillales</taxon>
        <taxon>Halomonadaceae</taxon>
        <taxon>Zymobacter group</taxon>
        <taxon>Zymobacter</taxon>
    </lineage>
</organism>
<accession>A0A348HC75</accession>
<dbReference type="AlphaFoldDB" id="A0A348HC75"/>
<evidence type="ECO:0000313" key="2">
    <source>
        <dbReference type="Proteomes" id="UP000267342"/>
    </source>
</evidence>
<dbReference type="EMBL" id="AP018933">
    <property type="protein sequence ID" value="BBG29227.1"/>
    <property type="molecule type" value="Genomic_DNA"/>
</dbReference>
<name>A0A348HC75_9GAMM</name>
<protein>
    <submittedName>
        <fullName evidence="1">Uncharacterized protein</fullName>
    </submittedName>
</protein>
<evidence type="ECO:0000313" key="1">
    <source>
        <dbReference type="EMBL" id="BBG29227.1"/>
    </source>
</evidence>
<reference evidence="1 2" key="1">
    <citation type="submission" date="2018-09" db="EMBL/GenBank/DDBJ databases">
        <title>Zymobacter palmae IAM14233 (=T109) whole genome analysis.</title>
        <authorList>
            <person name="Yanase H."/>
        </authorList>
    </citation>
    <scope>NUCLEOTIDE SEQUENCE [LARGE SCALE GENOMIC DNA]</scope>
    <source>
        <strain evidence="1 2">IAM14233</strain>
    </source>
</reference>
<sequence length="41" mass="4675">MAMASIFLALSALFMTSIKPFKRNAMVNLEELLHQPTHQQD</sequence>
<keyword evidence="2" id="KW-1185">Reference proteome</keyword>
<dbReference type="Proteomes" id="UP000267342">
    <property type="component" value="Chromosome"/>
</dbReference>
<dbReference type="KEGG" id="zpl:ZBT109_0439"/>